<sequence>MADDMYGRRAWLYDLIYDGKDYASEVERLRQILSDHGVESGASVLEAACGTGNYLEHLVNFYDSSGFDISADMLALARHKVAEVELFEADMFAFTPKKTYDAVLCLFSSLSYADSLAQLERAARNFYEALRPGGVLVVEPWIGPGDAEPGRPFMKTYQDDDIKVCRQFVSKEEGRRATLDFHWLVAERGEDVEYFTTQLVAYLYSATEYRQALEDAGFEVVYDSNGVSGRGLFVARR</sequence>
<dbReference type="Gene3D" id="2.20.130.10">
    <property type="entry name" value="CAC2371-like domains"/>
    <property type="match status" value="1"/>
</dbReference>
<protein>
    <submittedName>
        <fullName evidence="1">Class I SAM-dependent methyltransferase</fullName>
    </submittedName>
</protein>
<dbReference type="InterPro" id="IPR029063">
    <property type="entry name" value="SAM-dependent_MTases_sf"/>
</dbReference>
<dbReference type="Proteomes" id="UP000315995">
    <property type="component" value="Chromosome"/>
</dbReference>
<keyword evidence="2" id="KW-1185">Reference proteome</keyword>
<accession>A0A5B8YHU6</accession>
<dbReference type="PANTHER" id="PTHR43861:SF1">
    <property type="entry name" value="TRANS-ACONITATE 2-METHYLTRANSFERASE"/>
    <property type="match status" value="1"/>
</dbReference>
<dbReference type="GO" id="GO:0008168">
    <property type="term" value="F:methyltransferase activity"/>
    <property type="evidence" value="ECO:0007669"/>
    <property type="project" value="UniProtKB-KW"/>
</dbReference>
<dbReference type="EMBL" id="CP041186">
    <property type="protein sequence ID" value="QDG53958.1"/>
    <property type="molecule type" value="Genomic_DNA"/>
</dbReference>
<reference evidence="1 2" key="1">
    <citation type="submission" date="2019-06" db="EMBL/GenBank/DDBJ databases">
        <title>Persicimonas caeni gen. nov., sp. nov., a predatory bacterium isolated from solar saltern.</title>
        <authorList>
            <person name="Wang S."/>
        </authorList>
    </citation>
    <scope>NUCLEOTIDE SEQUENCE [LARGE SCALE GENOMIC DNA]</scope>
    <source>
        <strain evidence="1 2">YN101</strain>
    </source>
</reference>
<keyword evidence="1" id="KW-0808">Transferase</keyword>
<dbReference type="GO" id="GO:0032259">
    <property type="term" value="P:methylation"/>
    <property type="evidence" value="ECO:0007669"/>
    <property type="project" value="UniProtKB-KW"/>
</dbReference>
<evidence type="ECO:0000313" key="1">
    <source>
        <dbReference type="EMBL" id="QDG53958.1"/>
    </source>
</evidence>
<dbReference type="AlphaFoldDB" id="A0A4Y6Q040"/>
<dbReference type="OrthoDB" id="5522265at2"/>
<dbReference type="PANTHER" id="PTHR43861">
    <property type="entry name" value="TRANS-ACONITATE 2-METHYLTRANSFERASE-RELATED"/>
    <property type="match status" value="1"/>
</dbReference>
<dbReference type="SUPFAM" id="SSF53335">
    <property type="entry name" value="S-adenosyl-L-methionine-dependent methyltransferases"/>
    <property type="match status" value="1"/>
</dbReference>
<keyword evidence="1" id="KW-0489">Methyltransferase</keyword>
<proteinExistence type="predicted"/>
<dbReference type="Pfam" id="PF13489">
    <property type="entry name" value="Methyltransf_23"/>
    <property type="match status" value="1"/>
</dbReference>
<dbReference type="Gene3D" id="3.40.50.150">
    <property type="entry name" value="Vaccinia Virus protein VP39"/>
    <property type="match status" value="1"/>
</dbReference>
<accession>A0A4Y6Q040</accession>
<gene>
    <name evidence="1" type="ORF">FIV42_25410</name>
</gene>
<dbReference type="RefSeq" id="WP_141200408.1">
    <property type="nucleotide sequence ID" value="NZ_CP041186.1"/>
</dbReference>
<dbReference type="CDD" id="cd02440">
    <property type="entry name" value="AdoMet_MTases"/>
    <property type="match status" value="1"/>
</dbReference>
<organism evidence="1 2">
    <name type="scientific">Persicimonas caeni</name>
    <dbReference type="NCBI Taxonomy" id="2292766"/>
    <lineage>
        <taxon>Bacteria</taxon>
        <taxon>Deltaproteobacteria</taxon>
        <taxon>Bradymonadales</taxon>
        <taxon>Bradymonadaceae</taxon>
        <taxon>Persicimonas</taxon>
    </lineage>
</organism>
<name>A0A4Y6Q040_PERCE</name>
<evidence type="ECO:0000313" key="2">
    <source>
        <dbReference type="Proteomes" id="UP000315995"/>
    </source>
</evidence>